<feature type="transmembrane region" description="Helical" evidence="1">
    <location>
        <begin position="142"/>
        <end position="163"/>
    </location>
</feature>
<dbReference type="EMBL" id="CALNXK010000184">
    <property type="protein sequence ID" value="CAH3173783.1"/>
    <property type="molecule type" value="Genomic_DNA"/>
</dbReference>
<keyword evidence="1" id="KW-1133">Transmembrane helix</keyword>
<evidence type="ECO:0000313" key="2">
    <source>
        <dbReference type="EMBL" id="CAH3173783.1"/>
    </source>
</evidence>
<keyword evidence="1" id="KW-0812">Transmembrane</keyword>
<comment type="caution">
    <text evidence="2">The sequence shown here is derived from an EMBL/GenBank/DDBJ whole genome shotgun (WGS) entry which is preliminary data.</text>
</comment>
<dbReference type="Proteomes" id="UP001159405">
    <property type="component" value="Unassembled WGS sequence"/>
</dbReference>
<accession>A0ABN8R368</accession>
<proteinExistence type="predicted"/>
<organism evidence="2 3">
    <name type="scientific">Porites lobata</name>
    <dbReference type="NCBI Taxonomy" id="104759"/>
    <lineage>
        <taxon>Eukaryota</taxon>
        <taxon>Metazoa</taxon>
        <taxon>Cnidaria</taxon>
        <taxon>Anthozoa</taxon>
        <taxon>Hexacorallia</taxon>
        <taxon>Scleractinia</taxon>
        <taxon>Fungiina</taxon>
        <taxon>Poritidae</taxon>
        <taxon>Porites</taxon>
    </lineage>
</organism>
<keyword evidence="1" id="KW-0472">Membrane</keyword>
<evidence type="ECO:0000256" key="1">
    <source>
        <dbReference type="SAM" id="Phobius"/>
    </source>
</evidence>
<keyword evidence="3" id="KW-1185">Reference proteome</keyword>
<feature type="transmembrane region" description="Helical" evidence="1">
    <location>
        <begin position="79"/>
        <end position="99"/>
    </location>
</feature>
<evidence type="ECO:0000313" key="3">
    <source>
        <dbReference type="Proteomes" id="UP001159405"/>
    </source>
</evidence>
<sequence length="260" mass="29852">MRSNENRIFMILITYEDRQLTKSFLVAMMSMTVQNHYKLTLKTRKVLQSYDPAGLVQHFAGQVLDFRRAFQTTSYHSQILSNMFSAIFSIAFAMVLVSAESSTVQSAFEVAMRCTKKGWQAEMDALASGPVTEEEILEDACIYLRSIYISPVYISLSCGLFFLSSKEEEQQKIKTFDGVGTYIQWARRGENDTWADCVGLTMRKCMLLSEKLIKEGKSMDFVSATTEYINCCKKADKYKCPAKMLDHYIHTMDVYYQHLD</sequence>
<protein>
    <submittedName>
        <fullName evidence="2">Uncharacterized protein</fullName>
    </submittedName>
</protein>
<gene>
    <name evidence="2" type="ORF">PLOB_00014353</name>
</gene>
<name>A0ABN8R368_9CNID</name>
<reference evidence="2 3" key="1">
    <citation type="submission" date="2022-05" db="EMBL/GenBank/DDBJ databases">
        <authorList>
            <consortium name="Genoscope - CEA"/>
            <person name="William W."/>
        </authorList>
    </citation>
    <scope>NUCLEOTIDE SEQUENCE [LARGE SCALE GENOMIC DNA]</scope>
</reference>